<protein>
    <submittedName>
        <fullName evidence="1">ARM repeat-containing protein</fullName>
    </submittedName>
</protein>
<evidence type="ECO:0000313" key="1">
    <source>
        <dbReference type="EMBL" id="KAI6092737.1"/>
    </source>
</evidence>
<accession>A0ACC0DIZ6</accession>
<organism evidence="1 2">
    <name type="scientific">Hypoxylon rubiginosum</name>
    <dbReference type="NCBI Taxonomy" id="110542"/>
    <lineage>
        <taxon>Eukaryota</taxon>
        <taxon>Fungi</taxon>
        <taxon>Dikarya</taxon>
        <taxon>Ascomycota</taxon>
        <taxon>Pezizomycotina</taxon>
        <taxon>Sordariomycetes</taxon>
        <taxon>Xylariomycetidae</taxon>
        <taxon>Xylariales</taxon>
        <taxon>Hypoxylaceae</taxon>
        <taxon>Hypoxylon</taxon>
    </lineage>
</organism>
<dbReference type="Proteomes" id="UP001497680">
    <property type="component" value="Unassembled WGS sequence"/>
</dbReference>
<reference evidence="1 2" key="1">
    <citation type="journal article" date="2022" name="New Phytol.">
        <title>Ecological generalism drives hyperdiversity of secondary metabolite gene clusters in xylarialean endophytes.</title>
        <authorList>
            <person name="Franco M.E.E."/>
            <person name="Wisecaver J.H."/>
            <person name="Arnold A.E."/>
            <person name="Ju Y.M."/>
            <person name="Slot J.C."/>
            <person name="Ahrendt S."/>
            <person name="Moore L.P."/>
            <person name="Eastman K.E."/>
            <person name="Scott K."/>
            <person name="Konkel Z."/>
            <person name="Mondo S.J."/>
            <person name="Kuo A."/>
            <person name="Hayes R.D."/>
            <person name="Haridas S."/>
            <person name="Andreopoulos B."/>
            <person name="Riley R."/>
            <person name="LaButti K."/>
            <person name="Pangilinan J."/>
            <person name="Lipzen A."/>
            <person name="Amirebrahimi M."/>
            <person name="Yan J."/>
            <person name="Adam C."/>
            <person name="Keymanesh K."/>
            <person name="Ng V."/>
            <person name="Louie K."/>
            <person name="Northen T."/>
            <person name="Drula E."/>
            <person name="Henrissat B."/>
            <person name="Hsieh H.M."/>
            <person name="Youens-Clark K."/>
            <person name="Lutzoni F."/>
            <person name="Miadlikowska J."/>
            <person name="Eastwood D.C."/>
            <person name="Hamelin R.C."/>
            <person name="Grigoriev I.V."/>
            <person name="U'Ren J.M."/>
        </authorList>
    </citation>
    <scope>NUCLEOTIDE SEQUENCE [LARGE SCALE GENOMIC DNA]</scope>
    <source>
        <strain evidence="1 2">ER1909</strain>
    </source>
</reference>
<evidence type="ECO:0000313" key="2">
    <source>
        <dbReference type="Proteomes" id="UP001497680"/>
    </source>
</evidence>
<comment type="caution">
    <text evidence="1">The sequence shown here is derived from an EMBL/GenBank/DDBJ whole genome shotgun (WGS) entry which is preliminary data.</text>
</comment>
<proteinExistence type="predicted"/>
<sequence>MALNPQSVLTKLDSTTPERLSALNYLKNEVIGHTQRKEDWLRHGVVRPIVRIIASDTLRAPEKDAPSSFLTLPTFTDEDNVKLQALQLLASFANAGPAFLPPLYAANALPAVLSDSCLLSEHPQIVLAALRVIQDIAAAAVYASPSSPITSASLADTLFADGPIESFCYIISQASSPNYNSAAQVSIVATLIKDLCREERHQSSLVFSGILDALATKLAGFAVSEGQVIPRAEVIAQLEDLESYIPEPTHPATGLAGVLGAIAAIISDSPYRACKLLCSPSILTVFPIAKIDPSKSPRSSCGPMELPGLRPTKHLDFEPMNMLLPRTFPQILNRTIYPPLNTSRESFSRNGRSASRFHSNAASRTPSEDTFASNNDGDGEEAESPLIPWLITLARSRRGSEMLMATSVLTSLFKAGFSYKTRESDLSLLVVPVLLNMLNETETRMKGVETASVLNVIEEAPTVLARLITDSEPLQKAAFESNAVKLICKLLKDSYDPPPPLAKSWSYNRSPTMTDELPPDCKLSEEAGQQRYLVHRIKVRESTLRAIGALATFKDEYRKAIVDQEAVHYIVESLKPTPDNPVSVVIAACYAVRMLSRSVSILRTALVDHDVSVLLFDVLRHHDVEVQMAAADVMCNLVMDCSPMRDLLVAAGFVKVACEHAHSHVAALRLSALWSLKHLVYGSNIALKKRCVEELESGWLVRLICDDTEDDALFSAREKSDRQPNQNGLDDMDEDMDMGLADDQNRAWLSPSFYKASIAQPHPDIRILHIADSRLEGLHEAELNPIRKARHDDLAIQEQGLGLIRNLIGGAYSSNNTDTPNETTDMIDYLFSTIGQDRLFEILASKLRVKVLHSYSRRSATGSEARVLHPQTKIIESVIYILVHIAASIPRHRQLVVSQTELLKQLAKLFNYQDREVRVALCHLINNLTWQDNANDGPACSQRALELKKLGFLTKLEALKEGDDELDVRERAKSALWQMKPAY</sequence>
<gene>
    <name evidence="1" type="ORF">F4821DRAFT_223154</name>
</gene>
<name>A0ACC0DIZ6_9PEZI</name>
<dbReference type="EMBL" id="MU394282">
    <property type="protein sequence ID" value="KAI6092737.1"/>
    <property type="molecule type" value="Genomic_DNA"/>
</dbReference>
<keyword evidence="2" id="KW-1185">Reference proteome</keyword>